<dbReference type="AlphaFoldDB" id="A0AAU9NLL2"/>
<evidence type="ECO:0000313" key="3">
    <source>
        <dbReference type="Proteomes" id="UP001157418"/>
    </source>
</evidence>
<dbReference type="SUPFAM" id="SSF53098">
    <property type="entry name" value="Ribonuclease H-like"/>
    <property type="match status" value="1"/>
</dbReference>
<evidence type="ECO:0000259" key="1">
    <source>
        <dbReference type="Pfam" id="PF04937"/>
    </source>
</evidence>
<dbReference type="PANTHER" id="PTHR32166">
    <property type="entry name" value="OSJNBA0013A04.12 PROTEIN"/>
    <property type="match status" value="1"/>
</dbReference>
<evidence type="ECO:0000313" key="2">
    <source>
        <dbReference type="EMBL" id="CAH1438746.1"/>
    </source>
</evidence>
<accession>A0AAU9NLL2</accession>
<proteinExistence type="predicted"/>
<comment type="caution">
    <text evidence="2">The sequence shown here is derived from an EMBL/GenBank/DDBJ whole genome shotgun (WGS) entry which is preliminary data.</text>
</comment>
<organism evidence="2 3">
    <name type="scientific">Lactuca virosa</name>
    <dbReference type="NCBI Taxonomy" id="75947"/>
    <lineage>
        <taxon>Eukaryota</taxon>
        <taxon>Viridiplantae</taxon>
        <taxon>Streptophyta</taxon>
        <taxon>Embryophyta</taxon>
        <taxon>Tracheophyta</taxon>
        <taxon>Spermatophyta</taxon>
        <taxon>Magnoliopsida</taxon>
        <taxon>eudicotyledons</taxon>
        <taxon>Gunneridae</taxon>
        <taxon>Pentapetalae</taxon>
        <taxon>asterids</taxon>
        <taxon>campanulids</taxon>
        <taxon>Asterales</taxon>
        <taxon>Asteraceae</taxon>
        <taxon>Cichorioideae</taxon>
        <taxon>Cichorieae</taxon>
        <taxon>Lactucinae</taxon>
        <taxon>Lactuca</taxon>
    </lineage>
</organism>
<dbReference type="Pfam" id="PF04937">
    <property type="entry name" value="DUF659"/>
    <property type="match status" value="1"/>
</dbReference>
<gene>
    <name evidence="2" type="ORF">LVIROSA_LOCUS24984</name>
</gene>
<dbReference type="Proteomes" id="UP001157418">
    <property type="component" value="Unassembled WGS sequence"/>
</dbReference>
<dbReference type="PANTHER" id="PTHR32166:SF74">
    <property type="entry name" value="OS05G0256350 PROTEIN"/>
    <property type="match status" value="1"/>
</dbReference>
<name>A0AAU9NLL2_9ASTR</name>
<keyword evidence="3" id="KW-1185">Reference proteome</keyword>
<dbReference type="InterPro" id="IPR012337">
    <property type="entry name" value="RNaseH-like_sf"/>
</dbReference>
<feature type="domain" description="DUF659" evidence="1">
    <location>
        <begin position="289"/>
        <end position="373"/>
    </location>
</feature>
<reference evidence="2 3" key="1">
    <citation type="submission" date="2022-01" db="EMBL/GenBank/DDBJ databases">
        <authorList>
            <person name="Xiong W."/>
            <person name="Schranz E."/>
        </authorList>
    </citation>
    <scope>NUCLEOTIDE SEQUENCE [LARGE SCALE GENOMIC DNA]</scope>
</reference>
<dbReference type="EMBL" id="CAKMRJ010004445">
    <property type="protein sequence ID" value="CAH1438746.1"/>
    <property type="molecule type" value="Genomic_DNA"/>
</dbReference>
<protein>
    <recommendedName>
        <fullName evidence="1">DUF659 domain-containing protein</fullName>
    </recommendedName>
</protein>
<dbReference type="InterPro" id="IPR007021">
    <property type="entry name" value="DUF659"/>
</dbReference>
<sequence length="490" mass="55676">MDGRRLQSESTTIFVCDLEIWCCTIKLYATPPLRLAWPSTNSLCCVLPVTFCLSSSYFVQHRCFLMQSSNNMLFLLTSIFLINSARLQLQKREDDIGWKHGKRVEGNTNWVLWNYCPNVAKGGITRHKHHLAGDSTSVCKCLRAPLDVRKLFKNIFEKQKQDKVERNRIPLFDDDVVDINDEDEEEAGEVPFSLGKRAISSSKSTLHHKKVKGALDTYFRPSNETGKKKGYLVGTPEHIQLHKKLRGEAVQKFALWMYDAGLAFNAVKYDSLGPALEAITIHGPGMKPPSYHEVRVPLLKLEKEHTKKLLILNETEKKAIGCSLMADGWRDRKGRALINFLVNTPRGSMFLESVDASFYSHTDIFKVTHLKKTLDKAIAVNTYIYNRTLLLNMLRDFTGQRDMIRPTKTRFATALLTLNCFRSHKASLKKLFTSEAWNKSRFKGEEGGTQCVATIFSPSFWINIDIAVKVGEPLLAVLRLVDSERKPAMG</sequence>